<sequence>MALASRLAIISGGIGGIGSLTGQLLRKQGAKLAILYAPFEAQKVNPILREVFDEEDSALTDVKTYECDIASPDSVQAAFSAILNDNAAFPSILVNAAGIVNLHPLESFPVDDALRHYMVNLYGPTLTGQAFARLYMAAAKAAEGRGKSIPGGRIVNIASQAAHVALHHHGPYCASKAGLIGLTKCMASEWGGRGITANSVSPGPVMTELGKKAWANAKVREEYLAAVPTGGFAEPLEVARIVEFLCLDESRNINGADIRLDGGYTAK</sequence>
<comment type="similarity">
    <text evidence="1">Belongs to the short-chain dehydrogenases/reductases (SDR) family.</text>
</comment>
<dbReference type="PROSITE" id="PS00061">
    <property type="entry name" value="ADH_SHORT"/>
    <property type="match status" value="1"/>
</dbReference>
<evidence type="ECO:0000256" key="1">
    <source>
        <dbReference type="ARBA" id="ARBA00006484"/>
    </source>
</evidence>
<dbReference type="GO" id="GO:0048038">
    <property type="term" value="F:quinone binding"/>
    <property type="evidence" value="ECO:0007669"/>
    <property type="project" value="TreeGrafter"/>
</dbReference>
<evidence type="ECO:0000256" key="2">
    <source>
        <dbReference type="ARBA" id="ARBA00022857"/>
    </source>
</evidence>
<dbReference type="Gene3D" id="3.40.50.720">
    <property type="entry name" value="NAD(P)-binding Rossmann-like Domain"/>
    <property type="match status" value="1"/>
</dbReference>
<dbReference type="PANTHER" id="PTHR42760:SF122">
    <property type="entry name" value="NAD(P)-BINDING PROTEIN"/>
    <property type="match status" value="1"/>
</dbReference>
<dbReference type="OrthoDB" id="1274115at2759"/>
<gene>
    <name evidence="3" type="ORF">M409DRAFT_71048</name>
</gene>
<dbReference type="GO" id="GO:0006633">
    <property type="term" value="P:fatty acid biosynthetic process"/>
    <property type="evidence" value="ECO:0007669"/>
    <property type="project" value="TreeGrafter"/>
</dbReference>
<evidence type="ECO:0000313" key="4">
    <source>
        <dbReference type="Proteomes" id="UP000799537"/>
    </source>
</evidence>
<evidence type="ECO:0000313" key="3">
    <source>
        <dbReference type="EMBL" id="KAF2159377.1"/>
    </source>
</evidence>
<dbReference type="AlphaFoldDB" id="A0A6A6BX62"/>
<dbReference type="PANTHER" id="PTHR42760">
    <property type="entry name" value="SHORT-CHAIN DEHYDROGENASES/REDUCTASES FAMILY MEMBER"/>
    <property type="match status" value="1"/>
</dbReference>
<dbReference type="InterPro" id="IPR002347">
    <property type="entry name" value="SDR_fam"/>
</dbReference>
<keyword evidence="4" id="KW-1185">Reference proteome</keyword>
<dbReference type="GeneID" id="54572281"/>
<proteinExistence type="inferred from homology"/>
<dbReference type="InterPro" id="IPR020904">
    <property type="entry name" value="Sc_DH/Rdtase_CS"/>
</dbReference>
<dbReference type="PRINTS" id="PR00080">
    <property type="entry name" value="SDRFAMILY"/>
</dbReference>
<dbReference type="PRINTS" id="PR00081">
    <property type="entry name" value="GDHRDH"/>
</dbReference>
<dbReference type="CDD" id="cd05233">
    <property type="entry name" value="SDR_c"/>
    <property type="match status" value="1"/>
</dbReference>
<dbReference type="RefSeq" id="XP_033660266.1">
    <property type="nucleotide sequence ID" value="XM_033819009.1"/>
</dbReference>
<keyword evidence="2" id="KW-0521">NADP</keyword>
<dbReference type="GO" id="GO:0016616">
    <property type="term" value="F:oxidoreductase activity, acting on the CH-OH group of donors, NAD or NADP as acceptor"/>
    <property type="evidence" value="ECO:0007669"/>
    <property type="project" value="TreeGrafter"/>
</dbReference>
<reference evidence="3" key="1">
    <citation type="journal article" date="2020" name="Stud. Mycol.">
        <title>101 Dothideomycetes genomes: a test case for predicting lifestyles and emergence of pathogens.</title>
        <authorList>
            <person name="Haridas S."/>
            <person name="Albert R."/>
            <person name="Binder M."/>
            <person name="Bloem J."/>
            <person name="Labutti K."/>
            <person name="Salamov A."/>
            <person name="Andreopoulos B."/>
            <person name="Baker S."/>
            <person name="Barry K."/>
            <person name="Bills G."/>
            <person name="Bluhm B."/>
            <person name="Cannon C."/>
            <person name="Castanera R."/>
            <person name="Culley D."/>
            <person name="Daum C."/>
            <person name="Ezra D."/>
            <person name="Gonzalez J."/>
            <person name="Henrissat B."/>
            <person name="Kuo A."/>
            <person name="Liang C."/>
            <person name="Lipzen A."/>
            <person name="Lutzoni F."/>
            <person name="Magnuson J."/>
            <person name="Mondo S."/>
            <person name="Nolan M."/>
            <person name="Ohm R."/>
            <person name="Pangilinan J."/>
            <person name="Park H.-J."/>
            <person name="Ramirez L."/>
            <person name="Alfaro M."/>
            <person name="Sun H."/>
            <person name="Tritt A."/>
            <person name="Yoshinaga Y."/>
            <person name="Zwiers L.-H."/>
            <person name="Turgeon B."/>
            <person name="Goodwin S."/>
            <person name="Spatafora J."/>
            <person name="Crous P."/>
            <person name="Grigoriev I."/>
        </authorList>
    </citation>
    <scope>NUCLEOTIDE SEQUENCE</scope>
    <source>
        <strain evidence="3">ATCC 36951</strain>
    </source>
</reference>
<dbReference type="SUPFAM" id="SSF51735">
    <property type="entry name" value="NAD(P)-binding Rossmann-fold domains"/>
    <property type="match status" value="1"/>
</dbReference>
<name>A0A6A6BX62_ZASCE</name>
<organism evidence="3 4">
    <name type="scientific">Zasmidium cellare ATCC 36951</name>
    <dbReference type="NCBI Taxonomy" id="1080233"/>
    <lineage>
        <taxon>Eukaryota</taxon>
        <taxon>Fungi</taxon>
        <taxon>Dikarya</taxon>
        <taxon>Ascomycota</taxon>
        <taxon>Pezizomycotina</taxon>
        <taxon>Dothideomycetes</taxon>
        <taxon>Dothideomycetidae</taxon>
        <taxon>Mycosphaerellales</taxon>
        <taxon>Mycosphaerellaceae</taxon>
        <taxon>Zasmidium</taxon>
    </lineage>
</organism>
<accession>A0A6A6BX62</accession>
<dbReference type="InterPro" id="IPR036291">
    <property type="entry name" value="NAD(P)-bd_dom_sf"/>
</dbReference>
<dbReference type="Proteomes" id="UP000799537">
    <property type="component" value="Unassembled WGS sequence"/>
</dbReference>
<protein>
    <submittedName>
        <fullName evidence="3">Uncharacterized protein</fullName>
    </submittedName>
</protein>
<dbReference type="EMBL" id="ML993638">
    <property type="protein sequence ID" value="KAF2159377.1"/>
    <property type="molecule type" value="Genomic_DNA"/>
</dbReference>
<dbReference type="Pfam" id="PF13561">
    <property type="entry name" value="adh_short_C2"/>
    <property type="match status" value="1"/>
</dbReference>